<proteinExistence type="predicted"/>
<organism evidence="2 3">
    <name type="scientific">Nocardioides kribbensis</name>
    <dbReference type="NCBI Taxonomy" id="305517"/>
    <lineage>
        <taxon>Bacteria</taxon>
        <taxon>Bacillati</taxon>
        <taxon>Actinomycetota</taxon>
        <taxon>Actinomycetes</taxon>
        <taxon>Propionibacteriales</taxon>
        <taxon>Nocardioidaceae</taxon>
        <taxon>Nocardioides</taxon>
    </lineage>
</organism>
<gene>
    <name evidence="2" type="ORF">V6R90_00460</name>
</gene>
<evidence type="ECO:0000313" key="3">
    <source>
        <dbReference type="Proteomes" id="UP001482520"/>
    </source>
</evidence>
<evidence type="ECO:0000313" key="2">
    <source>
        <dbReference type="EMBL" id="MEQ7845729.1"/>
    </source>
</evidence>
<accession>A0ABV1NTB3</accession>
<protein>
    <submittedName>
        <fullName evidence="2">Uncharacterized protein</fullName>
    </submittedName>
</protein>
<feature type="compositionally biased region" description="Basic and acidic residues" evidence="1">
    <location>
        <begin position="124"/>
        <end position="168"/>
    </location>
</feature>
<name>A0ABV1NTB3_9ACTN</name>
<keyword evidence="3" id="KW-1185">Reference proteome</keyword>
<reference evidence="2 3" key="1">
    <citation type="submission" date="2024-02" db="EMBL/GenBank/DDBJ databases">
        <title>Full genome sequence of Nocardioides kribbensis.</title>
        <authorList>
            <person name="Poletto B.L."/>
            <person name="Silva G."/>
            <person name="Galante D."/>
            <person name="Campos K.R."/>
            <person name="Santos M.B.N."/>
            <person name="Sacchi C.T."/>
        </authorList>
    </citation>
    <scope>NUCLEOTIDE SEQUENCE [LARGE SCALE GENOMIC DNA]</scope>
    <source>
        <strain evidence="2 3">O4R</strain>
    </source>
</reference>
<dbReference type="EMBL" id="JBEGDP010000001">
    <property type="protein sequence ID" value="MEQ7845729.1"/>
    <property type="molecule type" value="Genomic_DNA"/>
</dbReference>
<dbReference type="RefSeq" id="WP_349803426.1">
    <property type="nucleotide sequence ID" value="NZ_JBEGDP010000001.1"/>
</dbReference>
<evidence type="ECO:0000256" key="1">
    <source>
        <dbReference type="SAM" id="MobiDB-lite"/>
    </source>
</evidence>
<sequence>MGLKGALARLAVQAPHVLVVETPGGWRVRVALEQELGRRGWRAATSPADADLLAVCGTPPSTYADPLATTWDQLPGPRARVDLTAPSTPYVAVELDRAVAVLLDDHHQRADADARTTELAPEETPEHGEMGHGEMGHGEMGHGEMGHGEMGHGEMDHGEMGHGEMGHGEMDHGEMGHGEMGGHDHMDMSGPGGVPLAMGGADRDGLGMDVLHLRLGPILPLWPAGLVLALALQGDVVTEATVEQVAEEDPGSVPAAYRCDAAAALLTLAGAPRLAAQASRARDQLLEDSTRADGLATLADLRRRIARSVTLRWSLRDLALVPGRAATAALLPEVWRGDVLDRLVRLLDLALAEAAGVAQATRDQAGRDAGDLSALVVGAELATVRLAVASVAGLGPAWVPPARTGGTHG</sequence>
<feature type="region of interest" description="Disordered" evidence="1">
    <location>
        <begin position="109"/>
        <end position="168"/>
    </location>
</feature>
<dbReference type="Proteomes" id="UP001482520">
    <property type="component" value="Unassembled WGS sequence"/>
</dbReference>
<comment type="caution">
    <text evidence="2">The sequence shown here is derived from an EMBL/GenBank/DDBJ whole genome shotgun (WGS) entry which is preliminary data.</text>
</comment>